<dbReference type="AlphaFoldDB" id="A0A6V8N5P1"/>
<dbReference type="Gene3D" id="3.40.5.80">
    <property type="match status" value="1"/>
</dbReference>
<organism evidence="2 3">
    <name type="scientific">Geomonas limicola</name>
    <dbReference type="NCBI Taxonomy" id="2740186"/>
    <lineage>
        <taxon>Bacteria</taxon>
        <taxon>Pseudomonadati</taxon>
        <taxon>Thermodesulfobacteriota</taxon>
        <taxon>Desulfuromonadia</taxon>
        <taxon>Geobacterales</taxon>
        <taxon>Geobacteraceae</taxon>
        <taxon>Geomonas</taxon>
    </lineage>
</organism>
<dbReference type="SUPFAM" id="SSF160059">
    <property type="entry name" value="PriA/YqbF domain"/>
    <property type="match status" value="1"/>
</dbReference>
<sequence>MIRISAVQDGFRRCGVAHPAGATDYPDDRFTRKELEILQAEPMLMVQVIEGESGLGGGQGGGGKTYPMNAKDTAEKIKAAGSIEEVDELAKDDERAGVIAAAEKRRKELAPE</sequence>
<evidence type="ECO:0000313" key="2">
    <source>
        <dbReference type="EMBL" id="GFO67885.1"/>
    </source>
</evidence>
<name>A0A6V8N5P1_9BACT</name>
<comment type="caution">
    <text evidence="2">The sequence shown here is derived from an EMBL/GenBank/DDBJ whole genome shotgun (WGS) entry which is preliminary data.</text>
</comment>
<reference evidence="3" key="1">
    <citation type="submission" date="2020-06" db="EMBL/GenBank/DDBJ databases">
        <title>Draft genomic sequecing of Geomonas sp. Red745.</title>
        <authorList>
            <person name="Itoh H."/>
            <person name="Xu Z.X."/>
            <person name="Ushijima N."/>
            <person name="Masuda Y."/>
            <person name="Shiratori Y."/>
            <person name="Senoo K."/>
        </authorList>
    </citation>
    <scope>NUCLEOTIDE SEQUENCE [LARGE SCALE GENOMIC DNA]</scope>
    <source>
        <strain evidence="3">Red745</strain>
    </source>
</reference>
<proteinExistence type="predicted"/>
<dbReference type="InterPro" id="IPR041227">
    <property type="entry name" value="FluMu_N"/>
</dbReference>
<dbReference type="Proteomes" id="UP000587586">
    <property type="component" value="Unassembled WGS sequence"/>
</dbReference>
<evidence type="ECO:0000313" key="3">
    <source>
        <dbReference type="Proteomes" id="UP000587586"/>
    </source>
</evidence>
<accession>A0A6V8N5P1</accession>
<evidence type="ECO:0000259" key="1">
    <source>
        <dbReference type="Pfam" id="PF17891"/>
    </source>
</evidence>
<dbReference type="EMBL" id="BLXZ01000003">
    <property type="protein sequence ID" value="GFO67885.1"/>
    <property type="molecule type" value="Genomic_DNA"/>
</dbReference>
<dbReference type="RefSeq" id="WP_183360429.1">
    <property type="nucleotide sequence ID" value="NZ_BLXZ01000003.1"/>
</dbReference>
<protein>
    <recommendedName>
        <fullName evidence="1">Mu-like prophage FluMu N-terminal domain-containing protein</fullName>
    </recommendedName>
</protein>
<dbReference type="Pfam" id="PF17891">
    <property type="entry name" value="FluMu_N"/>
    <property type="match status" value="1"/>
</dbReference>
<keyword evidence="3" id="KW-1185">Reference proteome</keyword>
<gene>
    <name evidence="2" type="ORF">GMLC_14640</name>
</gene>
<feature type="domain" description="Mu-like prophage FluMu N-terminal" evidence="1">
    <location>
        <begin position="4"/>
        <end position="51"/>
    </location>
</feature>